<keyword evidence="2" id="KW-1185">Reference proteome</keyword>
<reference evidence="1" key="1">
    <citation type="submission" date="2021-01" db="EMBL/GenBank/DDBJ databases">
        <title>Complete genome sequence of Clostridiales bacterium R-7.</title>
        <authorList>
            <person name="Mahoney-Kurpe S.C."/>
            <person name="Palevich N."/>
            <person name="Koike S."/>
            <person name="Moon C.D."/>
            <person name="Attwood G.T."/>
        </authorList>
    </citation>
    <scope>NUCLEOTIDE SEQUENCE</scope>
    <source>
        <strain evidence="1">R-7</strain>
    </source>
</reference>
<evidence type="ECO:0000313" key="1">
    <source>
        <dbReference type="EMBL" id="QUC66834.1"/>
    </source>
</evidence>
<sequence length="236" mass="26281">MTAKNEKMRPITAEEHKELGRIHAEKKISAVNDALQFPVGDAFDEELTGILNSDAEANGEVVAIALIDCDRFDHINKDFSREAGDQILIEAGKYIRDNLPEGAKVFRIGGDEFGIIFRGTLEREEIFLLLNDLKNNYSVKTPDGERQTITIGMATAFEDASRCAELIRKADGALYRAKVAGGNKVTMAKEEKMVPKTSHFTQDQLQRLAKLSKREGVGEAILLREGLDLLLKKYDI</sequence>
<evidence type="ECO:0000313" key="2">
    <source>
        <dbReference type="Proteomes" id="UP000682782"/>
    </source>
</evidence>
<gene>
    <name evidence="1" type="ORF">JYE49_13460</name>
</gene>
<name>A0AC61MVZ9_9FIRM</name>
<organism evidence="1 2">
    <name type="scientific">Aristaeella hokkaidonensis</name>
    <dbReference type="NCBI Taxonomy" id="3046382"/>
    <lineage>
        <taxon>Bacteria</taxon>
        <taxon>Bacillati</taxon>
        <taxon>Bacillota</taxon>
        <taxon>Clostridia</taxon>
        <taxon>Eubacteriales</taxon>
        <taxon>Aristaeellaceae</taxon>
        <taxon>Aristaeella</taxon>
    </lineage>
</organism>
<dbReference type="EMBL" id="CP068393">
    <property type="protein sequence ID" value="QUC66834.1"/>
    <property type="molecule type" value="Genomic_DNA"/>
</dbReference>
<dbReference type="Proteomes" id="UP000682782">
    <property type="component" value="Chromosome"/>
</dbReference>
<accession>A0AC61MVZ9</accession>
<proteinExistence type="predicted"/>
<protein>
    <submittedName>
        <fullName evidence="1">GGDEF domain-containing protein</fullName>
    </submittedName>
</protein>